<reference evidence="3 5" key="2">
    <citation type="submission" date="2018-07" db="EMBL/GenBank/DDBJ databases">
        <title>Draft Genome Assemblies for Five Robust Yarrowia lipolytica Strains Exhibiting High Lipid Production and Pentose Sugar Utilization and Sugar Alcohol Secretion from Undetoxified Lignocellulosic Biomass Hydrolysates.</title>
        <authorList>
            <consortium name="DOE Joint Genome Institute"/>
            <person name="Walker C."/>
            <person name="Ryu S."/>
            <person name="Na H."/>
            <person name="Zane M."/>
            <person name="LaButti K."/>
            <person name="Lipzen A."/>
            <person name="Haridas S."/>
            <person name="Barry K."/>
            <person name="Grigoriev I.V."/>
            <person name="Quarterman J."/>
            <person name="Slininger P."/>
            <person name="Dien B."/>
            <person name="Trinh C.T."/>
        </authorList>
    </citation>
    <scope>NUCLEOTIDE SEQUENCE [LARGE SCALE GENOMIC DNA]</scope>
    <source>
        <strain evidence="3 5">YB392</strain>
    </source>
</reference>
<evidence type="ECO:0000313" key="3">
    <source>
        <dbReference type="EMBL" id="RDW29031.1"/>
    </source>
</evidence>
<dbReference type="InterPro" id="IPR036065">
    <property type="entry name" value="BolA-like_sf"/>
</dbReference>
<evidence type="ECO:0000313" key="2">
    <source>
        <dbReference type="EMBL" id="AOW04766.1"/>
    </source>
</evidence>
<dbReference type="VEuPathDB" id="FungiDB:YALI1_E00948g"/>
<accession>A0A1H6Q0M3</accession>
<dbReference type="PANTHER" id="PTHR46230:SF7">
    <property type="entry name" value="BOLA-LIKE PROTEIN 1"/>
    <property type="match status" value="1"/>
</dbReference>
<sequence>MLRIRPVLRQTTLLRHMSSSNTPITDAINSRVKQEFTPVFFKVNNDSHKHAHHAAMRGSDNTIESHFRLTIVSDKFEGKSAPIRHRMVYKLFEEEMAQPNGLHALSLTTKTPKEWEALEKK</sequence>
<dbReference type="Gene3D" id="3.30.300.90">
    <property type="entry name" value="BolA-like"/>
    <property type="match status" value="1"/>
</dbReference>
<dbReference type="AlphaFoldDB" id="A0A1H6Q0M3"/>
<dbReference type="Proteomes" id="UP000256601">
    <property type="component" value="Unassembled WGS sequence"/>
</dbReference>
<dbReference type="EMBL" id="CP017557">
    <property type="protein sequence ID" value="AOW04766.1"/>
    <property type="molecule type" value="Genomic_DNA"/>
</dbReference>
<dbReference type="Proteomes" id="UP000182444">
    <property type="component" value="Chromosome 1E"/>
</dbReference>
<dbReference type="PIRSF" id="PIRSF003113">
    <property type="entry name" value="BolA"/>
    <property type="match status" value="1"/>
</dbReference>
<dbReference type="KEGG" id="yli:2912884"/>
<reference evidence="2 4" key="1">
    <citation type="journal article" date="2016" name="PLoS ONE">
        <title>Sequence Assembly of Yarrowia lipolytica Strain W29/CLIB89 Shows Transposable Element Diversity.</title>
        <authorList>
            <person name="Magnan C."/>
            <person name="Yu J."/>
            <person name="Chang I."/>
            <person name="Jahn E."/>
            <person name="Kanomata Y."/>
            <person name="Wu J."/>
            <person name="Zeller M."/>
            <person name="Oakes M."/>
            <person name="Baldi P."/>
            <person name="Sandmeyer S."/>
        </authorList>
    </citation>
    <scope>NUCLEOTIDE SEQUENCE [LARGE SCALE GENOMIC DNA]</scope>
    <source>
        <strain evidence="2">CLIB89</strain>
        <strain evidence="4">CLIB89(W29)</strain>
    </source>
</reference>
<dbReference type="SUPFAM" id="SSF82657">
    <property type="entry name" value="BolA-like"/>
    <property type="match status" value="1"/>
</dbReference>
<dbReference type="OMA" id="CLGGFGK"/>
<dbReference type="InterPro" id="IPR002634">
    <property type="entry name" value="BolA"/>
</dbReference>
<comment type="similarity">
    <text evidence="1">Belongs to the BolA/IbaG family.</text>
</comment>
<dbReference type="VEuPathDB" id="FungiDB:YALI0_E00572g"/>
<dbReference type="PANTHER" id="PTHR46230">
    <property type="match status" value="1"/>
</dbReference>
<dbReference type="GO" id="GO:0005759">
    <property type="term" value="C:mitochondrial matrix"/>
    <property type="evidence" value="ECO:0007669"/>
    <property type="project" value="TreeGrafter"/>
</dbReference>
<organism evidence="2 4">
    <name type="scientific">Yarrowia lipolytica</name>
    <name type="common">Candida lipolytica</name>
    <dbReference type="NCBI Taxonomy" id="4952"/>
    <lineage>
        <taxon>Eukaryota</taxon>
        <taxon>Fungi</taxon>
        <taxon>Dikarya</taxon>
        <taxon>Ascomycota</taxon>
        <taxon>Saccharomycotina</taxon>
        <taxon>Dipodascomycetes</taxon>
        <taxon>Dipodascales</taxon>
        <taxon>Dipodascales incertae sedis</taxon>
        <taxon>Yarrowia</taxon>
    </lineage>
</organism>
<dbReference type="Pfam" id="PF01722">
    <property type="entry name" value="BolA"/>
    <property type="match status" value="1"/>
</dbReference>
<evidence type="ECO:0000256" key="1">
    <source>
        <dbReference type="RuleBase" id="RU003860"/>
    </source>
</evidence>
<proteinExistence type="inferred from homology"/>
<protein>
    <submittedName>
        <fullName evidence="3">Bola protein</fullName>
    </submittedName>
</protein>
<name>A0A1H6Q0M3_YARLL</name>
<gene>
    <name evidence="3" type="ORF">B0I71DRAFT_126339</name>
    <name evidence="2" type="ORF">YALI1_E00948g</name>
</gene>
<evidence type="ECO:0000313" key="4">
    <source>
        <dbReference type="Proteomes" id="UP000182444"/>
    </source>
</evidence>
<dbReference type="eggNOG" id="KOG2313">
    <property type="taxonomic scope" value="Eukaryota"/>
</dbReference>
<dbReference type="GeneID" id="2912884"/>
<dbReference type="GO" id="GO:0044572">
    <property type="term" value="P:[4Fe-4S] cluster assembly"/>
    <property type="evidence" value="ECO:0007669"/>
    <property type="project" value="TreeGrafter"/>
</dbReference>
<dbReference type="EMBL" id="KZ858947">
    <property type="protein sequence ID" value="RDW29031.1"/>
    <property type="molecule type" value="Genomic_DNA"/>
</dbReference>
<evidence type="ECO:0000313" key="5">
    <source>
        <dbReference type="Proteomes" id="UP000256601"/>
    </source>
</evidence>